<reference evidence="2" key="1">
    <citation type="submission" date="2018-02" db="EMBL/GenBank/DDBJ databases">
        <title>Rhizophora mucronata_Transcriptome.</title>
        <authorList>
            <person name="Meera S.P."/>
            <person name="Sreeshan A."/>
            <person name="Augustine A."/>
        </authorList>
    </citation>
    <scope>NUCLEOTIDE SEQUENCE</scope>
    <source>
        <tissue evidence="2">Leaf</tissue>
    </source>
</reference>
<keyword evidence="1" id="KW-0732">Signal</keyword>
<dbReference type="EMBL" id="GGEC01013409">
    <property type="protein sequence ID" value="MBW93892.1"/>
    <property type="molecule type" value="Transcribed_RNA"/>
</dbReference>
<dbReference type="AlphaFoldDB" id="A0A2P2JKB2"/>
<protein>
    <recommendedName>
        <fullName evidence="3">Secreted protein</fullName>
    </recommendedName>
</protein>
<evidence type="ECO:0008006" key="3">
    <source>
        <dbReference type="Google" id="ProtNLM"/>
    </source>
</evidence>
<evidence type="ECO:0000256" key="1">
    <source>
        <dbReference type="SAM" id="SignalP"/>
    </source>
</evidence>
<name>A0A2P2JKB2_RHIMU</name>
<sequence length="94" mass="10436">MVFSIFIFFFYLFLSCQRLSLSGDPTFFHCTNSAGRGGRDENGSLCCFKLKGVSLSWLPSCRLKEIGTDRFIESLMPNTIATASFSLSLESTQG</sequence>
<dbReference type="EMBL" id="GGEC01013411">
    <property type="protein sequence ID" value="MBW93894.1"/>
    <property type="molecule type" value="Transcribed_RNA"/>
</dbReference>
<proteinExistence type="predicted"/>
<accession>A0A2P2JKB2</accession>
<organism evidence="2">
    <name type="scientific">Rhizophora mucronata</name>
    <name type="common">Asiatic mangrove</name>
    <dbReference type="NCBI Taxonomy" id="61149"/>
    <lineage>
        <taxon>Eukaryota</taxon>
        <taxon>Viridiplantae</taxon>
        <taxon>Streptophyta</taxon>
        <taxon>Embryophyta</taxon>
        <taxon>Tracheophyta</taxon>
        <taxon>Spermatophyta</taxon>
        <taxon>Magnoliopsida</taxon>
        <taxon>eudicotyledons</taxon>
        <taxon>Gunneridae</taxon>
        <taxon>Pentapetalae</taxon>
        <taxon>rosids</taxon>
        <taxon>fabids</taxon>
        <taxon>Malpighiales</taxon>
        <taxon>Rhizophoraceae</taxon>
        <taxon>Rhizophora</taxon>
    </lineage>
</organism>
<feature type="chain" id="PRO_5015084989" description="Secreted protein" evidence="1">
    <location>
        <begin position="23"/>
        <end position="94"/>
    </location>
</feature>
<feature type="signal peptide" evidence="1">
    <location>
        <begin position="1"/>
        <end position="22"/>
    </location>
</feature>
<evidence type="ECO:0000313" key="2">
    <source>
        <dbReference type="EMBL" id="MBW93894.1"/>
    </source>
</evidence>